<keyword evidence="1" id="KW-1133">Transmembrane helix</keyword>
<keyword evidence="1" id="KW-0812">Transmembrane</keyword>
<name>X1TF70_9ZZZZ</name>
<feature type="non-terminal residue" evidence="2">
    <location>
        <position position="121"/>
    </location>
</feature>
<proteinExistence type="predicted"/>
<reference evidence="2" key="1">
    <citation type="journal article" date="2014" name="Front. Microbiol.">
        <title>High frequency of phylogenetically diverse reductive dehalogenase-homologous genes in deep subseafloor sedimentary metagenomes.</title>
        <authorList>
            <person name="Kawai M."/>
            <person name="Futagami T."/>
            <person name="Toyoda A."/>
            <person name="Takaki Y."/>
            <person name="Nishi S."/>
            <person name="Hori S."/>
            <person name="Arai W."/>
            <person name="Tsubouchi T."/>
            <person name="Morono Y."/>
            <person name="Uchiyama I."/>
            <person name="Ito T."/>
            <person name="Fujiyama A."/>
            <person name="Inagaki F."/>
            <person name="Takami H."/>
        </authorList>
    </citation>
    <scope>NUCLEOTIDE SEQUENCE</scope>
    <source>
        <strain evidence="2">Expedition CK06-06</strain>
    </source>
</reference>
<comment type="caution">
    <text evidence="2">The sequence shown here is derived from an EMBL/GenBank/DDBJ whole genome shotgun (WGS) entry which is preliminary data.</text>
</comment>
<keyword evidence="1" id="KW-0472">Membrane</keyword>
<gene>
    <name evidence="2" type="ORF">S12H4_36262</name>
</gene>
<protein>
    <submittedName>
        <fullName evidence="2">Uncharacterized protein</fullName>
    </submittedName>
</protein>
<feature type="transmembrane region" description="Helical" evidence="1">
    <location>
        <begin position="12"/>
        <end position="29"/>
    </location>
</feature>
<evidence type="ECO:0000256" key="1">
    <source>
        <dbReference type="SAM" id="Phobius"/>
    </source>
</evidence>
<evidence type="ECO:0000313" key="2">
    <source>
        <dbReference type="EMBL" id="GAI89981.1"/>
    </source>
</evidence>
<organism evidence="2">
    <name type="scientific">marine sediment metagenome</name>
    <dbReference type="NCBI Taxonomy" id="412755"/>
    <lineage>
        <taxon>unclassified sequences</taxon>
        <taxon>metagenomes</taxon>
        <taxon>ecological metagenomes</taxon>
    </lineage>
</organism>
<sequence length="121" mass="13563">MNLKFKKIDAVIIVALIIIAGFVILKINIKPPIGEKETPTITFIVDETGRKLIVDTVSAEVLWKDIKILGSCTKSYLSTYVEEGDEITDCKGTITFIYIPNDEEIFYHTFAIKLKPPTSVI</sequence>
<dbReference type="AlphaFoldDB" id="X1TF70"/>
<accession>X1TF70</accession>
<dbReference type="EMBL" id="BARW01021606">
    <property type="protein sequence ID" value="GAI89981.1"/>
    <property type="molecule type" value="Genomic_DNA"/>
</dbReference>